<dbReference type="HOGENOM" id="CLU_001265_1_2_1"/>
<feature type="transmembrane region" description="Helical" evidence="3">
    <location>
        <begin position="192"/>
        <end position="212"/>
    </location>
</feature>
<dbReference type="Gene3D" id="1.20.1250.20">
    <property type="entry name" value="MFS general substrate transporter like domains"/>
    <property type="match status" value="1"/>
</dbReference>
<dbReference type="GO" id="GO:0022857">
    <property type="term" value="F:transmembrane transporter activity"/>
    <property type="evidence" value="ECO:0007669"/>
    <property type="project" value="InterPro"/>
</dbReference>
<organism evidence="5">
    <name type="scientific">Melampsora larici-populina (strain 98AG31 / pathotype 3-4-7)</name>
    <name type="common">Poplar leaf rust fungus</name>
    <dbReference type="NCBI Taxonomy" id="747676"/>
    <lineage>
        <taxon>Eukaryota</taxon>
        <taxon>Fungi</taxon>
        <taxon>Dikarya</taxon>
        <taxon>Basidiomycota</taxon>
        <taxon>Pucciniomycotina</taxon>
        <taxon>Pucciniomycetes</taxon>
        <taxon>Pucciniales</taxon>
        <taxon>Melampsoraceae</taxon>
        <taxon>Melampsora</taxon>
    </lineage>
</organism>
<keyword evidence="5" id="KW-1185">Reference proteome</keyword>
<evidence type="ECO:0008006" key="6">
    <source>
        <dbReference type="Google" id="ProtNLM"/>
    </source>
</evidence>
<dbReference type="InterPro" id="IPR050327">
    <property type="entry name" value="Proton-linked_MCT"/>
</dbReference>
<accession>F4RMG8</accession>
<dbReference type="PANTHER" id="PTHR11360">
    <property type="entry name" value="MONOCARBOXYLATE TRANSPORTER"/>
    <property type="match status" value="1"/>
</dbReference>
<dbReference type="OrthoDB" id="2213137at2759"/>
<keyword evidence="3" id="KW-0812">Transmembrane</keyword>
<dbReference type="InterPro" id="IPR036259">
    <property type="entry name" value="MFS_trans_sf"/>
</dbReference>
<comment type="similarity">
    <text evidence="2">Belongs to the major facilitator superfamily. Monocarboxylate porter (TC 2.A.1.13) family.</text>
</comment>
<feature type="transmembrane region" description="Helical" evidence="3">
    <location>
        <begin position="331"/>
        <end position="348"/>
    </location>
</feature>
<gene>
    <name evidence="4" type="ORF">MELLADRAFT_86626</name>
</gene>
<dbReference type="eggNOG" id="KOG2504">
    <property type="taxonomic scope" value="Eukaryota"/>
</dbReference>
<dbReference type="EMBL" id="GL883108">
    <property type="protein sequence ID" value="EGG06476.1"/>
    <property type="molecule type" value="Genomic_DNA"/>
</dbReference>
<evidence type="ECO:0000313" key="4">
    <source>
        <dbReference type="EMBL" id="EGG06476.1"/>
    </source>
</evidence>
<evidence type="ECO:0000256" key="1">
    <source>
        <dbReference type="ARBA" id="ARBA00004141"/>
    </source>
</evidence>
<feature type="transmembrane region" description="Helical" evidence="3">
    <location>
        <begin position="354"/>
        <end position="380"/>
    </location>
</feature>
<keyword evidence="3" id="KW-1133">Transmembrane helix</keyword>
<dbReference type="Proteomes" id="UP000001072">
    <property type="component" value="Unassembled WGS sequence"/>
</dbReference>
<dbReference type="SUPFAM" id="SSF103473">
    <property type="entry name" value="MFS general substrate transporter"/>
    <property type="match status" value="1"/>
</dbReference>
<dbReference type="InterPro" id="IPR011701">
    <property type="entry name" value="MFS"/>
</dbReference>
<dbReference type="AlphaFoldDB" id="F4RMG8"/>
<evidence type="ECO:0000256" key="2">
    <source>
        <dbReference type="ARBA" id="ARBA00006727"/>
    </source>
</evidence>
<keyword evidence="3" id="KW-0472">Membrane</keyword>
<feature type="transmembrane region" description="Helical" evidence="3">
    <location>
        <begin position="298"/>
        <end position="319"/>
    </location>
</feature>
<evidence type="ECO:0000313" key="5">
    <source>
        <dbReference type="Proteomes" id="UP000001072"/>
    </source>
</evidence>
<dbReference type="PANTHER" id="PTHR11360:SF287">
    <property type="entry name" value="MFS MONOCARBOXYLATE TRANSPORTER"/>
    <property type="match status" value="1"/>
</dbReference>
<comment type="subcellular location">
    <subcellularLocation>
        <location evidence="1">Membrane</location>
        <topology evidence="1">Multi-pass membrane protein</topology>
    </subcellularLocation>
</comment>
<dbReference type="GO" id="GO:0016020">
    <property type="term" value="C:membrane"/>
    <property type="evidence" value="ECO:0007669"/>
    <property type="project" value="UniProtKB-SubCell"/>
</dbReference>
<dbReference type="RefSeq" id="XP_007410310.1">
    <property type="nucleotide sequence ID" value="XM_007410248.1"/>
</dbReference>
<feature type="transmembrane region" description="Helical" evidence="3">
    <location>
        <begin position="265"/>
        <end position="286"/>
    </location>
</feature>
<sequence>MFPSTELSQDLNKTLEDVSSGKIEKFSQSSFDDKEDGALAVVDGGYHAWRFLFIAFMVEGATFDMNKSIAALIGTCVHKTLSIPFPFIFDHAFQSIIDPCNTNQTGSLCSGILYCFGAILIPLMENQRWITKWGPTAGTIACAASCLGAGFCDKASHLILLQGILYGVGGAHVLPSYPCLAFLGEWWVDRRGFAGSVMFTGGSIFGLVYPPLLEWSLQKYGSRITYQAFAIFWVVIMLPMMPFFRGRLPNTRIQDPRRLCFSRYLRKPIFWAFVAVTLVQSLAYFVPSLYMPSYAMSIGLPGGLILAFYSGASIFGQLLVGTASDHVDSSWLIGTTSLCSGISIFTLWGHCNGFAMLASFAIIYGLSAGGFSCLWQRFAMLVAPSEPKSGNLIAFFTTSRGIANIFTGPIAGALLDKSTSEVQGYRMLVQYSGTIMIISTLGVGIRLLYTPKNPL</sequence>
<proteinExistence type="inferred from homology"/>
<dbReference type="Pfam" id="PF07690">
    <property type="entry name" value="MFS_1"/>
    <property type="match status" value="1"/>
</dbReference>
<dbReference type="KEGG" id="mlr:MELLADRAFT_86626"/>
<name>F4RMG8_MELLP</name>
<protein>
    <recommendedName>
        <fullName evidence="6">Major facilitator superfamily (MFS) profile domain-containing protein</fullName>
    </recommendedName>
</protein>
<feature type="transmembrane region" description="Helical" evidence="3">
    <location>
        <begin position="224"/>
        <end position="244"/>
    </location>
</feature>
<dbReference type="InParanoid" id="F4RMG8"/>
<reference evidence="5" key="1">
    <citation type="journal article" date="2011" name="Proc. Natl. Acad. Sci. U.S.A.">
        <title>Obligate biotrophy features unraveled by the genomic analysis of rust fungi.</title>
        <authorList>
            <person name="Duplessis S."/>
            <person name="Cuomo C.A."/>
            <person name="Lin Y.-C."/>
            <person name="Aerts A."/>
            <person name="Tisserant E."/>
            <person name="Veneault-Fourrey C."/>
            <person name="Joly D.L."/>
            <person name="Hacquard S."/>
            <person name="Amselem J."/>
            <person name="Cantarel B.L."/>
            <person name="Chiu R."/>
            <person name="Coutinho P.M."/>
            <person name="Feau N."/>
            <person name="Field M."/>
            <person name="Frey P."/>
            <person name="Gelhaye E."/>
            <person name="Goldberg J."/>
            <person name="Grabherr M.G."/>
            <person name="Kodira C.D."/>
            <person name="Kohler A."/>
            <person name="Kuees U."/>
            <person name="Lindquist E.A."/>
            <person name="Lucas S.M."/>
            <person name="Mago R."/>
            <person name="Mauceli E."/>
            <person name="Morin E."/>
            <person name="Murat C."/>
            <person name="Pangilinan J.L."/>
            <person name="Park R."/>
            <person name="Pearson M."/>
            <person name="Quesneville H."/>
            <person name="Rouhier N."/>
            <person name="Sakthikumar S."/>
            <person name="Salamov A.A."/>
            <person name="Schmutz J."/>
            <person name="Selles B."/>
            <person name="Shapiro H."/>
            <person name="Tanguay P."/>
            <person name="Tuskan G.A."/>
            <person name="Henrissat B."/>
            <person name="Van de Peer Y."/>
            <person name="Rouze P."/>
            <person name="Ellis J.G."/>
            <person name="Dodds P.N."/>
            <person name="Schein J.E."/>
            <person name="Zhong S."/>
            <person name="Hamelin R.C."/>
            <person name="Grigoriev I.V."/>
            <person name="Szabo L.J."/>
            <person name="Martin F."/>
        </authorList>
    </citation>
    <scope>NUCLEOTIDE SEQUENCE [LARGE SCALE GENOMIC DNA]</scope>
    <source>
        <strain evidence="5">98AG31 / pathotype 3-4-7</strain>
    </source>
</reference>
<evidence type="ECO:0000256" key="3">
    <source>
        <dbReference type="SAM" id="Phobius"/>
    </source>
</evidence>
<feature type="transmembrane region" description="Helical" evidence="3">
    <location>
        <begin position="392"/>
        <end position="415"/>
    </location>
</feature>
<dbReference type="GeneID" id="18934244"/>
<feature type="transmembrane region" description="Helical" evidence="3">
    <location>
        <begin position="427"/>
        <end position="449"/>
    </location>
</feature>
<dbReference type="VEuPathDB" id="FungiDB:MELLADRAFT_86626"/>